<sequence length="590" mass="64730">MSYIYTNARAEGNLAKLTHGFDWKGSICGVDDAVKNEPFLFWCSPGDSTDEITLLDGICVEKCPSNDFTFHWCPGPAMPFEVRTYADSSHATQEVIVGMRRNLTEKPAYRSTEAFGYCFPHQNLVLLQGVLQRTHVASFNKQVILAAQGASDNWHFLVGVAVACIIIGYMFLFVLYHGFDKLIYGLVVATHITLLGFSSTMLYVSFHEEHNLFRTYLSQALSQAVAWMFAGLGFTVWALFALLCFNGREAMAVTIDSVKATCEVIGAVPTILLQPLVHSIVVLGALLSMIYGLAWLLSTGKIVAPGEPMEQGGIQISGMHRSLEFSNYQLACIAYWMFGLVWVFETLNALGQFAISHAVVSYTCLEDQDWFLMLTGYFIGIVYHLGTLAFGGFVVACLKIVALLLSFVVRQTRDEFGVQSALGQVLCCCCMYVFICCEQVLTMVNELVYTDIALQSSGYIEAVNNVVRIAAGNPITYASIKASATIVRVLGVTMIGVGGTFLSYQLLSSSALHKQLDSVFENSSSMLVTSNILGTTIASGIVCFYVAIAFMMVFYQTTYSLMYCMLLGATPLGSNGADERPSRQLLVNKP</sequence>
<feature type="transmembrane region" description="Helical" evidence="7">
    <location>
        <begin position="224"/>
        <end position="245"/>
    </location>
</feature>
<feature type="transmembrane region" description="Helical" evidence="7">
    <location>
        <begin position="280"/>
        <end position="304"/>
    </location>
</feature>
<evidence type="ECO:0000256" key="5">
    <source>
        <dbReference type="ARBA" id="ARBA00023136"/>
    </source>
</evidence>
<feature type="transmembrane region" description="Helical" evidence="7">
    <location>
        <begin position="486"/>
        <end position="507"/>
    </location>
</feature>
<feature type="transmembrane region" description="Helical" evidence="7">
    <location>
        <begin position="381"/>
        <end position="409"/>
    </location>
</feature>
<keyword evidence="5 7" id="KW-0472">Membrane</keyword>
<dbReference type="GO" id="GO:0022857">
    <property type="term" value="F:transmembrane transporter activity"/>
    <property type="evidence" value="ECO:0007669"/>
    <property type="project" value="UniProtKB-UniRule"/>
</dbReference>
<dbReference type="Proteomes" id="UP000626109">
    <property type="component" value="Unassembled WGS sequence"/>
</dbReference>
<evidence type="ECO:0000256" key="6">
    <source>
        <dbReference type="ARBA" id="ARBA00023180"/>
    </source>
</evidence>
<protein>
    <recommendedName>
        <fullName evidence="7">Choline transporter-like protein</fullName>
    </recommendedName>
</protein>
<dbReference type="PANTHER" id="PTHR12385">
    <property type="entry name" value="CHOLINE TRANSPORTER-LIKE (SLC FAMILY 44)"/>
    <property type="match status" value="1"/>
</dbReference>
<evidence type="ECO:0000256" key="3">
    <source>
        <dbReference type="ARBA" id="ARBA00022692"/>
    </source>
</evidence>
<evidence type="ECO:0000256" key="2">
    <source>
        <dbReference type="ARBA" id="ARBA00007168"/>
    </source>
</evidence>
<accession>A0A813GH38</accession>
<evidence type="ECO:0000313" key="8">
    <source>
        <dbReference type="EMBL" id="CAE8622191.1"/>
    </source>
</evidence>
<feature type="transmembrane region" description="Helical" evidence="7">
    <location>
        <begin position="325"/>
        <end position="344"/>
    </location>
</feature>
<reference evidence="8" key="1">
    <citation type="submission" date="2021-02" db="EMBL/GenBank/DDBJ databases">
        <authorList>
            <person name="Dougan E. K."/>
            <person name="Rhodes N."/>
            <person name="Thang M."/>
            <person name="Chan C."/>
        </authorList>
    </citation>
    <scope>NUCLEOTIDE SEQUENCE</scope>
</reference>
<dbReference type="InterPro" id="IPR007603">
    <property type="entry name" value="Choline_transptr-like"/>
</dbReference>
<evidence type="ECO:0000256" key="1">
    <source>
        <dbReference type="ARBA" id="ARBA00004141"/>
    </source>
</evidence>
<gene>
    <name evidence="8" type="ORF">PGLA2088_LOCUS19</name>
</gene>
<dbReference type="PANTHER" id="PTHR12385:SF14">
    <property type="entry name" value="CHOLINE TRANSPORTER-LIKE 2"/>
    <property type="match status" value="1"/>
</dbReference>
<dbReference type="AlphaFoldDB" id="A0A813GH38"/>
<name>A0A813GH38_POLGL</name>
<comment type="similarity">
    <text evidence="2 7">Belongs to the CTL (choline transporter-like) family.</text>
</comment>
<keyword evidence="4 7" id="KW-1133">Transmembrane helix</keyword>
<feature type="transmembrane region" description="Helical" evidence="7">
    <location>
        <begin position="182"/>
        <end position="204"/>
    </location>
</feature>
<evidence type="ECO:0000256" key="7">
    <source>
        <dbReference type="RuleBase" id="RU368066"/>
    </source>
</evidence>
<keyword evidence="3 7" id="KW-0812">Transmembrane</keyword>
<evidence type="ECO:0000256" key="4">
    <source>
        <dbReference type="ARBA" id="ARBA00022989"/>
    </source>
</evidence>
<comment type="function">
    <text evidence="7">Choline transporter.</text>
</comment>
<organism evidence="8 9">
    <name type="scientific">Polarella glacialis</name>
    <name type="common">Dinoflagellate</name>
    <dbReference type="NCBI Taxonomy" id="89957"/>
    <lineage>
        <taxon>Eukaryota</taxon>
        <taxon>Sar</taxon>
        <taxon>Alveolata</taxon>
        <taxon>Dinophyceae</taxon>
        <taxon>Suessiales</taxon>
        <taxon>Suessiaceae</taxon>
        <taxon>Polarella</taxon>
    </lineage>
</organism>
<dbReference type="EMBL" id="CAJNNW010000015">
    <property type="protein sequence ID" value="CAE8622191.1"/>
    <property type="molecule type" value="Genomic_DNA"/>
</dbReference>
<feature type="transmembrane region" description="Helical" evidence="7">
    <location>
        <begin position="154"/>
        <end position="175"/>
    </location>
</feature>
<dbReference type="GO" id="GO:0005886">
    <property type="term" value="C:plasma membrane"/>
    <property type="evidence" value="ECO:0007669"/>
    <property type="project" value="UniProtKB-SubCell"/>
</dbReference>
<comment type="subcellular location">
    <subcellularLocation>
        <location evidence="7">Cell membrane</location>
        <topology evidence="7">Multi-pass membrane protein</topology>
    </subcellularLocation>
    <subcellularLocation>
        <location evidence="1">Membrane</location>
        <topology evidence="1">Multi-pass membrane protein</topology>
    </subcellularLocation>
</comment>
<proteinExistence type="inferred from homology"/>
<comment type="caution">
    <text evidence="8">The sequence shown here is derived from an EMBL/GenBank/DDBJ whole genome shotgun (WGS) entry which is preliminary data.</text>
</comment>
<keyword evidence="6" id="KW-0325">Glycoprotein</keyword>
<dbReference type="Pfam" id="PF04515">
    <property type="entry name" value="Choline_transpo"/>
    <property type="match status" value="1"/>
</dbReference>
<feature type="transmembrane region" description="Helical" evidence="7">
    <location>
        <begin position="527"/>
        <end position="555"/>
    </location>
</feature>
<evidence type="ECO:0000313" key="9">
    <source>
        <dbReference type="Proteomes" id="UP000626109"/>
    </source>
</evidence>